<sequence>MGFQINRIMIISEINNILKFAQKQKQISVGKCYIIIIMSKRLKSSQLLFFD</sequence>
<gene>
    <name evidence="1" type="ORF">PSON_ATCC_30995.1.T1160118</name>
</gene>
<dbReference type="Proteomes" id="UP000692954">
    <property type="component" value="Unassembled WGS sequence"/>
</dbReference>
<dbReference type="AlphaFoldDB" id="A0A8S1QSS9"/>
<evidence type="ECO:0000313" key="1">
    <source>
        <dbReference type="EMBL" id="CAD8118212.1"/>
    </source>
</evidence>
<name>A0A8S1QSS9_9CILI</name>
<proteinExistence type="predicted"/>
<accession>A0A8S1QSS9</accession>
<keyword evidence="2" id="KW-1185">Reference proteome</keyword>
<protein>
    <submittedName>
        <fullName evidence="1">Uncharacterized protein</fullName>
    </submittedName>
</protein>
<organism evidence="1 2">
    <name type="scientific">Paramecium sonneborni</name>
    <dbReference type="NCBI Taxonomy" id="65129"/>
    <lineage>
        <taxon>Eukaryota</taxon>
        <taxon>Sar</taxon>
        <taxon>Alveolata</taxon>
        <taxon>Ciliophora</taxon>
        <taxon>Intramacronucleata</taxon>
        <taxon>Oligohymenophorea</taxon>
        <taxon>Peniculida</taxon>
        <taxon>Parameciidae</taxon>
        <taxon>Paramecium</taxon>
    </lineage>
</organism>
<reference evidence="1" key="1">
    <citation type="submission" date="2021-01" db="EMBL/GenBank/DDBJ databases">
        <authorList>
            <consortium name="Genoscope - CEA"/>
            <person name="William W."/>
        </authorList>
    </citation>
    <scope>NUCLEOTIDE SEQUENCE</scope>
</reference>
<dbReference type="EMBL" id="CAJJDN010000116">
    <property type="protein sequence ID" value="CAD8118212.1"/>
    <property type="molecule type" value="Genomic_DNA"/>
</dbReference>
<evidence type="ECO:0000313" key="2">
    <source>
        <dbReference type="Proteomes" id="UP000692954"/>
    </source>
</evidence>
<comment type="caution">
    <text evidence="1">The sequence shown here is derived from an EMBL/GenBank/DDBJ whole genome shotgun (WGS) entry which is preliminary data.</text>
</comment>